<dbReference type="AlphaFoldDB" id="A0A433ZZJ0"/>
<keyword evidence="2" id="KW-1185">Reference proteome</keyword>
<dbReference type="Proteomes" id="UP000288102">
    <property type="component" value="Unassembled WGS sequence"/>
</dbReference>
<reference evidence="2" key="1">
    <citation type="journal article" date="2019" name="Syst. Appl. Microbiol.">
        <title>Flavobacterium circumlabens sp. nov. and Flavobacterium cupreum sp. nov., two psychrotrophic species isolated from Antarctic environmental samples.</title>
        <authorList>
            <person name="Kralova S."/>
            <person name="Busse H.-J."/>
            <person name="Svec P."/>
            <person name="Maslanova I."/>
            <person name="Stankova E."/>
            <person name="Bartak M."/>
            <person name="Sedlacek I."/>
        </authorList>
    </citation>
    <scope>NUCLEOTIDE SEQUENCE [LARGE SCALE GENOMIC DNA]</scope>
    <source>
        <strain evidence="2">CCM 8825</strain>
    </source>
</reference>
<evidence type="ECO:0000313" key="2">
    <source>
        <dbReference type="Proteomes" id="UP000288102"/>
    </source>
</evidence>
<dbReference type="EMBL" id="QWDM01000223">
    <property type="protein sequence ID" value="RUT67535.1"/>
    <property type="molecule type" value="Genomic_DNA"/>
</dbReference>
<organism evidence="1 2">
    <name type="scientific">Flavobacterium cupreum</name>
    <dbReference type="NCBI Taxonomy" id="2133766"/>
    <lineage>
        <taxon>Bacteria</taxon>
        <taxon>Pseudomonadati</taxon>
        <taxon>Bacteroidota</taxon>
        <taxon>Flavobacteriia</taxon>
        <taxon>Flavobacteriales</taxon>
        <taxon>Flavobacteriaceae</taxon>
        <taxon>Flavobacterium</taxon>
    </lineage>
</organism>
<accession>A0A433ZZJ0</accession>
<protein>
    <submittedName>
        <fullName evidence="1">Uncharacterized protein</fullName>
    </submittedName>
</protein>
<evidence type="ECO:0000313" key="1">
    <source>
        <dbReference type="EMBL" id="RUT67535.1"/>
    </source>
</evidence>
<comment type="caution">
    <text evidence="1">The sequence shown here is derived from an EMBL/GenBank/DDBJ whole genome shotgun (WGS) entry which is preliminary data.</text>
</comment>
<sequence>VEDVPQGVVHHEQQAAALQKALEPFGRGERVDRVAAGQRQRLRGLHDAPVFLIEQNAHGAPGDQGVHLHPHALRQRGEPVGLVPLPLQQGDGAVGLDP</sequence>
<feature type="non-terminal residue" evidence="1">
    <location>
        <position position="1"/>
    </location>
</feature>
<name>A0A433ZZJ0_9FLAO</name>
<proteinExistence type="predicted"/>
<gene>
    <name evidence="1" type="ORF">D0817_25940</name>
</gene>
<feature type="non-terminal residue" evidence="1">
    <location>
        <position position="98"/>
    </location>
</feature>